<reference evidence="6" key="1">
    <citation type="submission" date="2020-04" db="EMBL/GenBank/DDBJ databases">
        <authorList>
            <person name="Zhang T."/>
        </authorList>
    </citation>
    <scope>NUCLEOTIDE SEQUENCE</scope>
    <source>
        <strain evidence="6">HKST-UBA01</strain>
    </source>
</reference>
<dbReference type="InterPro" id="IPR027417">
    <property type="entry name" value="P-loop_NTPase"/>
</dbReference>
<dbReference type="SUPFAM" id="SSF52540">
    <property type="entry name" value="P-loop containing nucleoside triphosphate hydrolases"/>
    <property type="match status" value="1"/>
</dbReference>
<dbReference type="PROSITE" id="PS50045">
    <property type="entry name" value="SIGMA54_INTERACT_4"/>
    <property type="match status" value="1"/>
</dbReference>
<name>A0A956LXY9_UNCEI</name>
<evidence type="ECO:0000256" key="2">
    <source>
        <dbReference type="ARBA" id="ARBA00022840"/>
    </source>
</evidence>
<gene>
    <name evidence="6" type="ORF">KC729_04785</name>
</gene>
<dbReference type="InterPro" id="IPR058031">
    <property type="entry name" value="AAA_lid_NorR"/>
</dbReference>
<feature type="non-terminal residue" evidence="6">
    <location>
        <position position="1"/>
    </location>
</feature>
<dbReference type="InterPro" id="IPR002078">
    <property type="entry name" value="Sigma_54_int"/>
</dbReference>
<evidence type="ECO:0000313" key="6">
    <source>
        <dbReference type="EMBL" id="MCA9726977.1"/>
    </source>
</evidence>
<dbReference type="GO" id="GO:0006355">
    <property type="term" value="P:regulation of DNA-templated transcription"/>
    <property type="evidence" value="ECO:0007669"/>
    <property type="project" value="InterPro"/>
</dbReference>
<evidence type="ECO:0000259" key="5">
    <source>
        <dbReference type="PROSITE" id="PS50045"/>
    </source>
</evidence>
<keyword evidence="3" id="KW-0805">Transcription regulation</keyword>
<protein>
    <submittedName>
        <fullName evidence="6">Sigma 54-interacting transcriptional regulator</fullName>
    </submittedName>
</protein>
<dbReference type="PRINTS" id="PR01590">
    <property type="entry name" value="HTHFIS"/>
</dbReference>
<feature type="domain" description="Sigma-54 factor interaction" evidence="5">
    <location>
        <begin position="1"/>
        <end position="117"/>
    </location>
</feature>
<dbReference type="Proteomes" id="UP000697710">
    <property type="component" value="Unassembled WGS sequence"/>
</dbReference>
<evidence type="ECO:0000313" key="7">
    <source>
        <dbReference type="Proteomes" id="UP000697710"/>
    </source>
</evidence>
<dbReference type="EMBL" id="JAGQHR010000092">
    <property type="protein sequence ID" value="MCA9726977.1"/>
    <property type="molecule type" value="Genomic_DNA"/>
</dbReference>
<dbReference type="GO" id="GO:0043565">
    <property type="term" value="F:sequence-specific DNA binding"/>
    <property type="evidence" value="ECO:0007669"/>
    <property type="project" value="InterPro"/>
</dbReference>
<dbReference type="PROSITE" id="PS00688">
    <property type="entry name" value="SIGMA54_INTERACT_3"/>
    <property type="match status" value="1"/>
</dbReference>
<dbReference type="PANTHER" id="PTHR32071:SF35">
    <property type="entry name" value="ANAEROBIC NITRIC OXIDE REDUCTASE TRANSCRIPTION REGULATOR NORR"/>
    <property type="match status" value="1"/>
</dbReference>
<evidence type="ECO:0000256" key="3">
    <source>
        <dbReference type="ARBA" id="ARBA00023015"/>
    </source>
</evidence>
<accession>A0A956LXY9</accession>
<dbReference type="GO" id="GO:0005524">
    <property type="term" value="F:ATP binding"/>
    <property type="evidence" value="ECO:0007669"/>
    <property type="project" value="UniProtKB-KW"/>
</dbReference>
<keyword evidence="4" id="KW-0804">Transcription</keyword>
<proteinExistence type="predicted"/>
<keyword evidence="2" id="KW-0067">ATP-binding</keyword>
<dbReference type="InterPro" id="IPR002197">
    <property type="entry name" value="HTH_Fis"/>
</dbReference>
<dbReference type="Gene3D" id="1.10.8.60">
    <property type="match status" value="1"/>
</dbReference>
<dbReference type="Pfam" id="PF00158">
    <property type="entry name" value="Sigma54_activat"/>
    <property type="match status" value="1"/>
</dbReference>
<dbReference type="InterPro" id="IPR025944">
    <property type="entry name" value="Sigma_54_int_dom_CS"/>
</dbReference>
<evidence type="ECO:0000256" key="4">
    <source>
        <dbReference type="ARBA" id="ARBA00023163"/>
    </source>
</evidence>
<dbReference type="Gene3D" id="1.10.10.60">
    <property type="entry name" value="Homeodomain-like"/>
    <property type="match status" value="1"/>
</dbReference>
<dbReference type="SUPFAM" id="SSF46689">
    <property type="entry name" value="Homeodomain-like"/>
    <property type="match status" value="1"/>
</dbReference>
<keyword evidence="1" id="KW-0547">Nucleotide-binding</keyword>
<dbReference type="Gene3D" id="3.40.50.300">
    <property type="entry name" value="P-loop containing nucleotide triphosphate hydrolases"/>
    <property type="match status" value="1"/>
</dbReference>
<dbReference type="PANTHER" id="PTHR32071">
    <property type="entry name" value="TRANSCRIPTIONAL REGULATORY PROTEIN"/>
    <property type="match status" value="1"/>
</dbReference>
<reference evidence="6" key="2">
    <citation type="journal article" date="2021" name="Microbiome">
        <title>Successional dynamics and alternative stable states in a saline activated sludge microbial community over 9 years.</title>
        <authorList>
            <person name="Wang Y."/>
            <person name="Ye J."/>
            <person name="Ju F."/>
            <person name="Liu L."/>
            <person name="Boyd J.A."/>
            <person name="Deng Y."/>
            <person name="Parks D.H."/>
            <person name="Jiang X."/>
            <person name="Yin X."/>
            <person name="Woodcroft B.J."/>
            <person name="Tyson G.W."/>
            <person name="Hugenholtz P."/>
            <person name="Polz M.F."/>
            <person name="Zhang T."/>
        </authorList>
    </citation>
    <scope>NUCLEOTIDE SEQUENCE</scope>
    <source>
        <strain evidence="6">HKST-UBA01</strain>
    </source>
</reference>
<organism evidence="6 7">
    <name type="scientific">Eiseniibacteriota bacterium</name>
    <dbReference type="NCBI Taxonomy" id="2212470"/>
    <lineage>
        <taxon>Bacteria</taxon>
        <taxon>Candidatus Eiseniibacteriota</taxon>
    </lineage>
</organism>
<sequence>LRALQEGEIQRVGADGVRHVDVRIVAATNRDLAREVEAGRFRRDLYHRLDVYQIRVPPLREHREDIPVLTGLFCDLARRRLGLGPVRIRPDALRALEVAPWPGNVRELENVLNRAALQCASRSPQRELVLIRAEDLVGLPGVRTDAEPPSDAPAPLLRGQPLPLKARLEEFQRGAIEQAVERNAGNWAAAARELGLHRSNLHHLARRLGMRESGRSDRRDRLR</sequence>
<dbReference type="Pfam" id="PF25601">
    <property type="entry name" value="AAA_lid_14"/>
    <property type="match status" value="1"/>
</dbReference>
<comment type="caution">
    <text evidence="6">The sequence shown here is derived from an EMBL/GenBank/DDBJ whole genome shotgun (WGS) entry which is preliminary data.</text>
</comment>
<dbReference type="InterPro" id="IPR009057">
    <property type="entry name" value="Homeodomain-like_sf"/>
</dbReference>
<evidence type="ECO:0000256" key="1">
    <source>
        <dbReference type="ARBA" id="ARBA00022741"/>
    </source>
</evidence>
<dbReference type="AlphaFoldDB" id="A0A956LXY9"/>
<dbReference type="Pfam" id="PF02954">
    <property type="entry name" value="HTH_8"/>
    <property type="match status" value="1"/>
</dbReference>